<organism evidence="6">
    <name type="scientific">Anguilla anguilla</name>
    <name type="common">European freshwater eel</name>
    <name type="synonym">Muraena anguilla</name>
    <dbReference type="NCBI Taxonomy" id="7936"/>
    <lineage>
        <taxon>Eukaryota</taxon>
        <taxon>Metazoa</taxon>
        <taxon>Chordata</taxon>
        <taxon>Craniata</taxon>
        <taxon>Vertebrata</taxon>
        <taxon>Euteleostomi</taxon>
        <taxon>Actinopterygii</taxon>
        <taxon>Neopterygii</taxon>
        <taxon>Teleostei</taxon>
        <taxon>Anguilliformes</taxon>
        <taxon>Anguillidae</taxon>
        <taxon>Anguilla</taxon>
    </lineage>
</organism>
<keyword evidence="4" id="KW-0539">Nucleus</keyword>
<dbReference type="EMBL" id="GBXM01099134">
    <property type="protein sequence ID" value="JAH09443.1"/>
    <property type="molecule type" value="Transcribed_RNA"/>
</dbReference>
<evidence type="ECO:0000256" key="2">
    <source>
        <dbReference type="ARBA" id="ARBA00007696"/>
    </source>
</evidence>
<dbReference type="GO" id="GO:0031492">
    <property type="term" value="F:nucleosomal DNA binding"/>
    <property type="evidence" value="ECO:0007669"/>
    <property type="project" value="InterPro"/>
</dbReference>
<comment type="subcellular location">
    <subcellularLocation>
        <location evidence="1">Nucleus</location>
    </subcellularLocation>
</comment>
<evidence type="ECO:0000313" key="6">
    <source>
        <dbReference type="EMBL" id="JAH09443.1"/>
    </source>
</evidence>
<dbReference type="GO" id="GO:0000785">
    <property type="term" value="C:chromatin"/>
    <property type="evidence" value="ECO:0007669"/>
    <property type="project" value="InterPro"/>
</dbReference>
<evidence type="ECO:0000256" key="1">
    <source>
        <dbReference type="ARBA" id="ARBA00004123"/>
    </source>
</evidence>
<dbReference type="GO" id="GO:0005634">
    <property type="term" value="C:nucleus"/>
    <property type="evidence" value="ECO:0007669"/>
    <property type="project" value="UniProtKB-SubCell"/>
</dbReference>
<protein>
    <submittedName>
        <fullName evidence="6">Uncharacterized protein</fullName>
    </submittedName>
</protein>
<name>A0A0E9Q003_ANGAN</name>
<evidence type="ECO:0000256" key="5">
    <source>
        <dbReference type="SAM" id="MobiDB-lite"/>
    </source>
</evidence>
<dbReference type="AlphaFoldDB" id="A0A0E9Q003"/>
<accession>A0A0E9Q003</accession>
<keyword evidence="3" id="KW-0238">DNA-binding</keyword>
<dbReference type="Pfam" id="PF01101">
    <property type="entry name" value="HMG14_17"/>
    <property type="match status" value="1"/>
</dbReference>
<dbReference type="InterPro" id="IPR000079">
    <property type="entry name" value="HMGN_fam"/>
</dbReference>
<proteinExistence type="inferred from homology"/>
<reference evidence="6" key="1">
    <citation type="submission" date="2014-11" db="EMBL/GenBank/DDBJ databases">
        <authorList>
            <person name="Amaro Gonzalez C."/>
        </authorList>
    </citation>
    <scope>NUCLEOTIDE SEQUENCE</scope>
</reference>
<sequence>MPKRKTQGAEGEVKEEPQRRSDKAIVETSTPEGRGKPRKAAKKEKAVE</sequence>
<evidence type="ECO:0000256" key="4">
    <source>
        <dbReference type="ARBA" id="ARBA00023242"/>
    </source>
</evidence>
<evidence type="ECO:0000256" key="3">
    <source>
        <dbReference type="ARBA" id="ARBA00023125"/>
    </source>
</evidence>
<feature type="compositionally biased region" description="Basic and acidic residues" evidence="5">
    <location>
        <begin position="11"/>
        <end position="25"/>
    </location>
</feature>
<reference evidence="6" key="2">
    <citation type="journal article" date="2015" name="Fish Shellfish Immunol.">
        <title>Early steps in the European eel (Anguilla anguilla)-Vibrio vulnificus interaction in the gills: Role of the RtxA13 toxin.</title>
        <authorList>
            <person name="Callol A."/>
            <person name="Pajuelo D."/>
            <person name="Ebbesson L."/>
            <person name="Teles M."/>
            <person name="MacKenzie S."/>
            <person name="Amaro C."/>
        </authorList>
    </citation>
    <scope>NUCLEOTIDE SEQUENCE</scope>
</reference>
<feature type="region of interest" description="Disordered" evidence="5">
    <location>
        <begin position="1"/>
        <end position="48"/>
    </location>
</feature>
<comment type="similarity">
    <text evidence="2">Belongs to the HMGN family.</text>
</comment>